<accession>A0A7R9L9E2</accession>
<sequence>MSYYSPREQQKALRLKAAMLCVNSRLAKMCLSLLIFKLVNLDDPVPTYSAQVSWDPEPGTTKYDVLNSYSNACPDTPCPIHSGVAQKLTFNTALHKSQYVSTVKNATLTLWVDGNGDVLCSEVSVDIIII</sequence>
<dbReference type="Gene3D" id="2.60.40.770">
    <property type="match status" value="1"/>
</dbReference>
<dbReference type="EMBL" id="OC873945">
    <property type="protein sequence ID" value="CAD7637136.1"/>
    <property type="molecule type" value="Genomic_DNA"/>
</dbReference>
<dbReference type="AlphaFoldDB" id="A0A7R9L9E2"/>
<reference evidence="1" key="1">
    <citation type="submission" date="2020-11" db="EMBL/GenBank/DDBJ databases">
        <authorList>
            <person name="Tran Van P."/>
        </authorList>
    </citation>
    <scope>NUCLEOTIDE SEQUENCE</scope>
</reference>
<name>A0A7R9L9E2_9ACAR</name>
<evidence type="ECO:0000313" key="2">
    <source>
        <dbReference type="Proteomes" id="UP000759131"/>
    </source>
</evidence>
<gene>
    <name evidence="1" type="ORF">OSB1V03_LOCUS16867</name>
</gene>
<dbReference type="Proteomes" id="UP000759131">
    <property type="component" value="Unassembled WGS sequence"/>
</dbReference>
<protein>
    <recommendedName>
        <fullName evidence="3">MD-2-related lipid-recognition domain-containing protein</fullName>
    </recommendedName>
</protein>
<evidence type="ECO:0008006" key="3">
    <source>
        <dbReference type="Google" id="ProtNLM"/>
    </source>
</evidence>
<keyword evidence="2" id="KW-1185">Reference proteome</keyword>
<evidence type="ECO:0000313" key="1">
    <source>
        <dbReference type="EMBL" id="CAD7637136.1"/>
    </source>
</evidence>
<proteinExistence type="predicted"/>
<dbReference type="EMBL" id="CAJPIZ010019370">
    <property type="protein sequence ID" value="CAG2116912.1"/>
    <property type="molecule type" value="Genomic_DNA"/>
</dbReference>
<organism evidence="1">
    <name type="scientific">Medioppia subpectinata</name>
    <dbReference type="NCBI Taxonomy" id="1979941"/>
    <lineage>
        <taxon>Eukaryota</taxon>
        <taxon>Metazoa</taxon>
        <taxon>Ecdysozoa</taxon>
        <taxon>Arthropoda</taxon>
        <taxon>Chelicerata</taxon>
        <taxon>Arachnida</taxon>
        <taxon>Acari</taxon>
        <taxon>Acariformes</taxon>
        <taxon>Sarcoptiformes</taxon>
        <taxon>Oribatida</taxon>
        <taxon>Brachypylina</taxon>
        <taxon>Oppioidea</taxon>
        <taxon>Oppiidae</taxon>
        <taxon>Medioppia</taxon>
    </lineage>
</organism>